<evidence type="ECO:0000313" key="12">
    <source>
        <dbReference type="Proteomes" id="UP000501128"/>
    </source>
</evidence>
<evidence type="ECO:0000256" key="7">
    <source>
        <dbReference type="ARBA" id="ARBA00023049"/>
    </source>
</evidence>
<proteinExistence type="inferred from homology"/>
<evidence type="ECO:0000259" key="10">
    <source>
        <dbReference type="Pfam" id="PF18962"/>
    </source>
</evidence>
<evidence type="ECO:0000259" key="9">
    <source>
        <dbReference type="Pfam" id="PF05572"/>
    </source>
</evidence>
<evidence type="ECO:0000313" key="11">
    <source>
        <dbReference type="EMBL" id="QJD81391.1"/>
    </source>
</evidence>
<dbReference type="Pfam" id="PF05572">
    <property type="entry name" value="Peptidase_M43"/>
    <property type="match status" value="1"/>
</dbReference>
<keyword evidence="4" id="KW-0732">Signal</keyword>
<dbReference type="InterPro" id="IPR026444">
    <property type="entry name" value="Secre_tail"/>
</dbReference>
<sequence>MGATWCVTGWCAKLLQRMKKRGNSLSNILSKTGWSALAGFCMSLLLAPTLLAQSGGESYRQRCGTTEYEKRVLQLRDPNRQRNIDALNQQVEQLQTRQKLLRQSAAQTIYRIPVVVHVIHSNASNAIGGTDNGNISDEQIASQIQVLNEDYRRQSGTPGANTTTLSADAGIEFFLATQDPNGAATTGITRHYYAQKSSFDVFSDDGLLSTIAYWPSNRYLNIWVTTLDNNYLGYGQFPTTADTLKGLVASQNERIDGVMVDHRYFGRQIGTVRSSVYCCGRTITHEVGHWLGLIHTWGDGDGCADDYVYDTPPTKGPNQTTQCRTTYSTCVNNVRTRDLTEDYMDYSPDGCMNLFTVGQVARMRAVLQLSPRRQQLINSLVTVPESDNLTINVYPNPAAADPTVEVKLKGSQSFTVGLYDASGRSVRYYTYASSPSTRVTLSTVGLLSGVYIVRVKTDNETVSSRLVVH</sequence>
<dbReference type="SUPFAM" id="SSF55486">
    <property type="entry name" value="Metalloproteases ('zincins'), catalytic domain"/>
    <property type="match status" value="1"/>
</dbReference>
<keyword evidence="12" id="KW-1185">Reference proteome</keyword>
<evidence type="ECO:0000256" key="8">
    <source>
        <dbReference type="ARBA" id="ARBA00023157"/>
    </source>
</evidence>
<dbReference type="KEGG" id="srho:HH216_16200"/>
<dbReference type="GO" id="GO:0008237">
    <property type="term" value="F:metallopeptidase activity"/>
    <property type="evidence" value="ECO:0007669"/>
    <property type="project" value="UniProtKB-KW"/>
</dbReference>
<dbReference type="EMBL" id="CP051677">
    <property type="protein sequence ID" value="QJD81391.1"/>
    <property type="molecule type" value="Genomic_DNA"/>
</dbReference>
<accession>A0A7L5DV84</accession>
<feature type="domain" description="Peptidase M43 pregnancy-associated plasma-A" evidence="9">
    <location>
        <begin position="278"/>
        <end position="367"/>
    </location>
</feature>
<name>A0A7L5DV84_9BACT</name>
<dbReference type="GO" id="GO:0006508">
    <property type="term" value="P:proteolysis"/>
    <property type="evidence" value="ECO:0007669"/>
    <property type="project" value="UniProtKB-KW"/>
</dbReference>
<evidence type="ECO:0000256" key="6">
    <source>
        <dbReference type="ARBA" id="ARBA00022833"/>
    </source>
</evidence>
<dbReference type="PANTHER" id="PTHR47466">
    <property type="match status" value="1"/>
</dbReference>
<dbReference type="NCBIfam" id="TIGR04183">
    <property type="entry name" value="Por_Secre_tail"/>
    <property type="match status" value="1"/>
</dbReference>
<dbReference type="AlphaFoldDB" id="A0A7L5DV84"/>
<feature type="domain" description="Secretion system C-terminal sorting" evidence="10">
    <location>
        <begin position="393"/>
        <end position="468"/>
    </location>
</feature>
<dbReference type="PANTHER" id="PTHR47466:SF1">
    <property type="entry name" value="METALLOPROTEASE MEP1 (AFU_ORTHOLOGUE AFUA_1G07730)-RELATED"/>
    <property type="match status" value="1"/>
</dbReference>
<dbReference type="Pfam" id="PF18962">
    <property type="entry name" value="Por_Secre_tail"/>
    <property type="match status" value="1"/>
</dbReference>
<organism evidence="11 12">
    <name type="scientific">Spirosoma rhododendri</name>
    <dbReference type="NCBI Taxonomy" id="2728024"/>
    <lineage>
        <taxon>Bacteria</taxon>
        <taxon>Pseudomonadati</taxon>
        <taxon>Bacteroidota</taxon>
        <taxon>Cytophagia</taxon>
        <taxon>Cytophagales</taxon>
        <taxon>Cytophagaceae</taxon>
        <taxon>Spirosoma</taxon>
    </lineage>
</organism>
<reference evidence="11 12" key="1">
    <citation type="submission" date="2020-04" db="EMBL/GenBank/DDBJ databases">
        <title>Genome sequencing of novel species.</title>
        <authorList>
            <person name="Heo J."/>
            <person name="Kim S.-J."/>
            <person name="Kim J.-S."/>
            <person name="Hong S.-B."/>
            <person name="Kwon S.-W."/>
        </authorList>
    </citation>
    <scope>NUCLEOTIDE SEQUENCE [LARGE SCALE GENOMIC DNA]</scope>
    <source>
        <strain evidence="11 12">CJU-R4</strain>
    </source>
</reference>
<dbReference type="Gene3D" id="3.40.390.10">
    <property type="entry name" value="Collagenase (Catalytic Domain)"/>
    <property type="match status" value="1"/>
</dbReference>
<evidence type="ECO:0000256" key="2">
    <source>
        <dbReference type="ARBA" id="ARBA00022670"/>
    </source>
</evidence>
<gene>
    <name evidence="11" type="ORF">HH216_16200</name>
</gene>
<dbReference type="CDD" id="cd04275">
    <property type="entry name" value="ZnMc_pappalysin_like"/>
    <property type="match status" value="1"/>
</dbReference>
<keyword evidence="2" id="KW-0645">Protease</keyword>
<comment type="similarity">
    <text evidence="1">Belongs to the peptidase M43B family.</text>
</comment>
<evidence type="ECO:0000256" key="5">
    <source>
        <dbReference type="ARBA" id="ARBA00022801"/>
    </source>
</evidence>
<dbReference type="GO" id="GO:0046872">
    <property type="term" value="F:metal ion binding"/>
    <property type="evidence" value="ECO:0007669"/>
    <property type="project" value="UniProtKB-KW"/>
</dbReference>
<evidence type="ECO:0000256" key="3">
    <source>
        <dbReference type="ARBA" id="ARBA00022723"/>
    </source>
</evidence>
<keyword evidence="8" id="KW-1015">Disulfide bond</keyword>
<keyword evidence="3" id="KW-0479">Metal-binding</keyword>
<keyword evidence="6" id="KW-0862">Zinc</keyword>
<dbReference type="InterPro" id="IPR008754">
    <property type="entry name" value="Peptidase_M43"/>
</dbReference>
<keyword evidence="7" id="KW-0482">Metalloprotease</keyword>
<keyword evidence="5" id="KW-0378">Hydrolase</keyword>
<protein>
    <submittedName>
        <fullName evidence="11">T9SS type A sorting domain-containing protein</fullName>
    </submittedName>
</protein>
<evidence type="ECO:0000256" key="4">
    <source>
        <dbReference type="ARBA" id="ARBA00022729"/>
    </source>
</evidence>
<dbReference type="InterPro" id="IPR024079">
    <property type="entry name" value="MetalloPept_cat_dom_sf"/>
</dbReference>
<evidence type="ECO:0000256" key="1">
    <source>
        <dbReference type="ARBA" id="ARBA00008721"/>
    </source>
</evidence>
<dbReference type="Proteomes" id="UP000501128">
    <property type="component" value="Chromosome"/>
</dbReference>